<sequence>MSTKYDALKPYESDSDDEDYNVDFDESKLPPIEIPPGDHKLQSCYNLWYARKGSHRASEYGKSLHFIGRCATVEQWWSLYCHLLRPTELKPYRKLHLFKSGIKPMWEDPENIKGGKWILRLRKNKVNRAWENVCMAMLGEQFLVGPEICGIVLSTQYPEDLLSVWNRTATDVGSTNRIRDVLKRILNLPANFPIEYKPHSDSLKATKVLMSKSQNLPKED</sequence>
<dbReference type="InterPro" id="IPR023398">
    <property type="entry name" value="TIF_eIF4e-like"/>
</dbReference>
<evidence type="ECO:0000256" key="2">
    <source>
        <dbReference type="SAM" id="MobiDB-lite"/>
    </source>
</evidence>
<dbReference type="AlphaFoldDB" id="A0A1J1I0I9"/>
<comment type="similarity">
    <text evidence="1">Belongs to the eukaryotic initiation factor 4E family.</text>
</comment>
<dbReference type="Pfam" id="PF01652">
    <property type="entry name" value="IF4E"/>
    <property type="match status" value="1"/>
</dbReference>
<dbReference type="Gene3D" id="3.30.760.10">
    <property type="entry name" value="RNA Cap, Translation Initiation Factor Eif4e"/>
    <property type="match status" value="1"/>
</dbReference>
<keyword evidence="4" id="KW-1185">Reference proteome</keyword>
<dbReference type="EMBL" id="CVRI01000021">
    <property type="protein sequence ID" value="CRK91905.1"/>
    <property type="molecule type" value="Genomic_DNA"/>
</dbReference>
<dbReference type="PANTHER" id="PTHR11960:SF18">
    <property type="entry name" value="EUKARYOTIC TRANSLATION INITIATION FACTOR 4E HOMOLOGOUS PROTEIN, ISOFORM B"/>
    <property type="match status" value="1"/>
</dbReference>
<dbReference type="Proteomes" id="UP000183832">
    <property type="component" value="Unassembled WGS sequence"/>
</dbReference>
<feature type="region of interest" description="Disordered" evidence="2">
    <location>
        <begin position="1"/>
        <end position="20"/>
    </location>
</feature>
<dbReference type="PANTHER" id="PTHR11960">
    <property type="entry name" value="EUKARYOTIC TRANSLATION INITIATION FACTOR 4E RELATED"/>
    <property type="match status" value="1"/>
</dbReference>
<dbReference type="GO" id="GO:0003743">
    <property type="term" value="F:translation initiation factor activity"/>
    <property type="evidence" value="ECO:0007669"/>
    <property type="project" value="UniProtKB-KW"/>
</dbReference>
<keyword evidence="1" id="KW-0648">Protein biosynthesis</keyword>
<evidence type="ECO:0000313" key="3">
    <source>
        <dbReference type="EMBL" id="CRK91905.1"/>
    </source>
</evidence>
<dbReference type="FunFam" id="3.30.760.10:FF:000014">
    <property type="entry name" value="Eukaryotic translation initiation factor 4E-4"/>
    <property type="match status" value="1"/>
</dbReference>
<evidence type="ECO:0000313" key="4">
    <source>
        <dbReference type="Proteomes" id="UP000183832"/>
    </source>
</evidence>
<name>A0A1J1I0I9_9DIPT</name>
<dbReference type="InterPro" id="IPR001040">
    <property type="entry name" value="TIF_eIF_4E"/>
</dbReference>
<reference evidence="3 4" key="1">
    <citation type="submission" date="2015-04" db="EMBL/GenBank/DDBJ databases">
        <authorList>
            <person name="Syromyatnikov M.Y."/>
            <person name="Popov V.N."/>
        </authorList>
    </citation>
    <scope>NUCLEOTIDE SEQUENCE [LARGE SCALE GENOMIC DNA]</scope>
</reference>
<accession>A0A1J1I0I9</accession>
<dbReference type="SUPFAM" id="SSF55418">
    <property type="entry name" value="eIF4e-like"/>
    <property type="match status" value="1"/>
</dbReference>
<keyword evidence="1" id="KW-0396">Initiation factor</keyword>
<protein>
    <submittedName>
        <fullName evidence="3">CLUMA_CG005525, isoform A</fullName>
    </submittedName>
</protein>
<feature type="compositionally biased region" description="Basic and acidic residues" evidence="2">
    <location>
        <begin position="1"/>
        <end position="12"/>
    </location>
</feature>
<dbReference type="OrthoDB" id="590761at2759"/>
<dbReference type="GO" id="GO:0016281">
    <property type="term" value="C:eukaryotic translation initiation factor 4F complex"/>
    <property type="evidence" value="ECO:0007669"/>
    <property type="project" value="TreeGrafter"/>
</dbReference>
<proteinExistence type="inferred from homology"/>
<organism evidence="3 4">
    <name type="scientific">Clunio marinus</name>
    <dbReference type="NCBI Taxonomy" id="568069"/>
    <lineage>
        <taxon>Eukaryota</taxon>
        <taxon>Metazoa</taxon>
        <taxon>Ecdysozoa</taxon>
        <taxon>Arthropoda</taxon>
        <taxon>Hexapoda</taxon>
        <taxon>Insecta</taxon>
        <taxon>Pterygota</taxon>
        <taxon>Neoptera</taxon>
        <taxon>Endopterygota</taxon>
        <taxon>Diptera</taxon>
        <taxon>Nematocera</taxon>
        <taxon>Chironomoidea</taxon>
        <taxon>Chironomidae</taxon>
        <taxon>Clunio</taxon>
    </lineage>
</organism>
<keyword evidence="1" id="KW-0694">RNA-binding</keyword>
<gene>
    <name evidence="3" type="ORF">CLUMA_CG005525</name>
</gene>
<evidence type="ECO:0000256" key="1">
    <source>
        <dbReference type="RuleBase" id="RU004374"/>
    </source>
</evidence>
<dbReference type="STRING" id="568069.A0A1J1I0I9"/>
<dbReference type="GO" id="GO:0000340">
    <property type="term" value="F:RNA 7-methylguanosine cap binding"/>
    <property type="evidence" value="ECO:0007669"/>
    <property type="project" value="TreeGrafter"/>
</dbReference>